<dbReference type="EMBL" id="PNBA02000020">
    <property type="protein sequence ID" value="KAG6389421.1"/>
    <property type="molecule type" value="Genomic_DNA"/>
</dbReference>
<proteinExistence type="predicted"/>
<feature type="repeat" description="PPR" evidence="2">
    <location>
        <begin position="544"/>
        <end position="578"/>
    </location>
</feature>
<evidence type="ECO:0000256" key="1">
    <source>
        <dbReference type="ARBA" id="ARBA00022737"/>
    </source>
</evidence>
<dbReference type="Pfam" id="PF01535">
    <property type="entry name" value="PPR"/>
    <property type="match status" value="8"/>
</dbReference>
<feature type="compositionally biased region" description="Acidic residues" evidence="3">
    <location>
        <begin position="767"/>
        <end position="777"/>
    </location>
</feature>
<dbReference type="Pfam" id="PF13041">
    <property type="entry name" value="PPR_2"/>
    <property type="match status" value="1"/>
</dbReference>
<keyword evidence="1" id="KW-0677">Repeat</keyword>
<accession>A0A8X8W7K6</accession>
<feature type="repeat" description="PPR" evidence="2">
    <location>
        <begin position="164"/>
        <end position="198"/>
    </location>
</feature>
<organism evidence="4">
    <name type="scientific">Salvia splendens</name>
    <name type="common">Scarlet sage</name>
    <dbReference type="NCBI Taxonomy" id="180675"/>
    <lineage>
        <taxon>Eukaryota</taxon>
        <taxon>Viridiplantae</taxon>
        <taxon>Streptophyta</taxon>
        <taxon>Embryophyta</taxon>
        <taxon>Tracheophyta</taxon>
        <taxon>Spermatophyta</taxon>
        <taxon>Magnoliopsida</taxon>
        <taxon>eudicotyledons</taxon>
        <taxon>Gunneridae</taxon>
        <taxon>Pentapetalae</taxon>
        <taxon>asterids</taxon>
        <taxon>lamiids</taxon>
        <taxon>Lamiales</taxon>
        <taxon>Lamiaceae</taxon>
        <taxon>Nepetoideae</taxon>
        <taxon>Mentheae</taxon>
        <taxon>Salviinae</taxon>
        <taxon>Salvia</taxon>
        <taxon>Salvia subgen. Calosphace</taxon>
        <taxon>core Calosphace</taxon>
    </lineage>
</organism>
<reference evidence="4" key="2">
    <citation type="submission" date="2020-08" db="EMBL/GenBank/DDBJ databases">
        <title>Plant Genome Project.</title>
        <authorList>
            <person name="Zhang R.-G."/>
        </authorList>
    </citation>
    <scope>NUCLEOTIDE SEQUENCE</scope>
    <source>
        <strain evidence="4">Huo1</strain>
        <tissue evidence="4">Leaf</tissue>
    </source>
</reference>
<dbReference type="PANTHER" id="PTHR47926">
    <property type="entry name" value="PENTATRICOPEPTIDE REPEAT-CONTAINING PROTEIN"/>
    <property type="match status" value="1"/>
</dbReference>
<dbReference type="GO" id="GO:0099402">
    <property type="term" value="P:plant organ development"/>
    <property type="evidence" value="ECO:0007669"/>
    <property type="project" value="UniProtKB-ARBA"/>
</dbReference>
<feature type="repeat" description="PPR" evidence="2">
    <location>
        <begin position="267"/>
        <end position="301"/>
    </location>
</feature>
<feature type="repeat" description="PPR" evidence="2">
    <location>
        <begin position="469"/>
        <end position="499"/>
    </location>
</feature>
<dbReference type="Pfam" id="PF20431">
    <property type="entry name" value="E_motif"/>
    <property type="match status" value="1"/>
</dbReference>
<dbReference type="FunFam" id="1.25.40.10:FF:000031">
    <property type="entry name" value="Pentatricopeptide repeat-containing protein mitochondrial"/>
    <property type="match status" value="1"/>
</dbReference>
<feature type="region of interest" description="Disordered" evidence="3">
    <location>
        <begin position="762"/>
        <end position="795"/>
    </location>
</feature>
<dbReference type="InterPro" id="IPR002885">
    <property type="entry name" value="PPR_rpt"/>
</dbReference>
<feature type="repeat" description="PPR" evidence="2">
    <location>
        <begin position="369"/>
        <end position="403"/>
    </location>
</feature>
<dbReference type="FunFam" id="1.25.40.10:FF:000344">
    <property type="entry name" value="Pentatricopeptide repeat-containing protein"/>
    <property type="match status" value="1"/>
</dbReference>
<evidence type="ECO:0000313" key="5">
    <source>
        <dbReference type="Proteomes" id="UP000298416"/>
    </source>
</evidence>
<dbReference type="FunFam" id="1.25.40.10:FF:000158">
    <property type="entry name" value="pentatricopeptide repeat-containing protein At2g33680"/>
    <property type="match status" value="1"/>
</dbReference>
<dbReference type="PANTHER" id="PTHR47926:SF344">
    <property type="entry name" value="OS07G0636900 PROTEIN"/>
    <property type="match status" value="1"/>
</dbReference>
<evidence type="ECO:0000256" key="3">
    <source>
        <dbReference type="SAM" id="MobiDB-lite"/>
    </source>
</evidence>
<sequence length="916" mass="102071">MTQYMPLFKACTSLRSLTQLHAHLIVTGLHRDVLASTKLIEAYSQTGSMQPSTLLFDSFPNPDSFMWGVMIKCNMWNGLFREAIYVYQRMLDSWVKLNHFIFPSVLRACSGMNDLRTGEKVHGRILKSGCESDPVIETSLLSVYGELGCLSSARKVFDEMPIRDSVSWSSIMSNHVRNGEASEGLGIFREMVSEGVEIDSVTMLSVVEACGELGLWRFGKSCHSFVVRRDLGSDHEALRSSLVSMYGKFGDLYSADRLFFCSEFHRGVIQWTALMSCYNQNGYYLEALWTFVQMLQSGVDGNHVSFMNAVCSCSRLGWLREGKSVHGYVLRNNIELDRDFLRSSVIDLYASCGNLAYACRVFDTARYKHLVLWNILISGFVREHKAEKALSLFVGMLVQGILPDSFSLSPALSACGMIELSEMGCQIHCLIIKSYLPDEFVENALIDMYSKCGFINSAFKIFCDVQQESVVAWNSMMCGFSQNGCSNEALTLFDEMYATYHDMDEVTFLSAVQACSNLGYIDKGRWIHHKLITFGVDKDMYVDTALVNISMIGGYAMHGHVDDSILLVNRMVELGIKPNEITFMNILSACSHAGYVEKGKFYFNSMVRDFGITPSSEHYGVLVDLLSRGGDLSGAYEVIRSMPFPADASIWGALVNGCRIHRRMDFLDSIKEDVLEMDSDDSGFYTLLSNVCQEEGKWDDSSMVKAKMRNLAVKKVHGYSMIEIDPRLYTGRDTLRDGGVGESKLSNTFVLLASLGAVSSFLPPSHEEEDGYDDDKEDPSPKPPTLTEGRPGVFPGYPATIGTGSSMGGKFCGALITLFKLPQSKQVRQPPNNADREAAPIPWRICRNPPVAAPAMIEYQGSSSCRMYTIVQSKTLAFRRVVGSLQEMEGCATNRPHPKCPTYVIQVPGYDPDKAL</sequence>
<dbReference type="InterPro" id="IPR011990">
    <property type="entry name" value="TPR-like_helical_dom_sf"/>
</dbReference>
<dbReference type="GO" id="GO:0009451">
    <property type="term" value="P:RNA modification"/>
    <property type="evidence" value="ECO:0007669"/>
    <property type="project" value="InterPro"/>
</dbReference>
<reference evidence="4" key="1">
    <citation type="submission" date="2018-01" db="EMBL/GenBank/DDBJ databases">
        <authorList>
            <person name="Mao J.F."/>
        </authorList>
    </citation>
    <scope>NUCLEOTIDE SEQUENCE</scope>
    <source>
        <strain evidence="4">Huo1</strain>
        <tissue evidence="4">Leaf</tissue>
    </source>
</reference>
<name>A0A8X8W7K6_SALSN</name>
<gene>
    <name evidence="4" type="ORF">SASPL_150889</name>
</gene>
<dbReference type="Gene3D" id="1.25.40.10">
    <property type="entry name" value="Tetratricopeptide repeat domain"/>
    <property type="match status" value="5"/>
</dbReference>
<evidence type="ECO:0000313" key="4">
    <source>
        <dbReference type="EMBL" id="KAG6389421.1"/>
    </source>
</evidence>
<dbReference type="NCBIfam" id="TIGR00756">
    <property type="entry name" value="PPR"/>
    <property type="match status" value="4"/>
</dbReference>
<dbReference type="GO" id="GO:0003723">
    <property type="term" value="F:RNA binding"/>
    <property type="evidence" value="ECO:0007669"/>
    <property type="project" value="InterPro"/>
</dbReference>
<dbReference type="InterPro" id="IPR046960">
    <property type="entry name" value="PPR_At4g14850-like_plant"/>
</dbReference>
<dbReference type="PROSITE" id="PS51375">
    <property type="entry name" value="PPR"/>
    <property type="match status" value="5"/>
</dbReference>
<keyword evidence="5" id="KW-1185">Reference proteome</keyword>
<protein>
    <recommendedName>
        <fullName evidence="6">Pentatricopeptide repeat-containing protein</fullName>
    </recommendedName>
</protein>
<dbReference type="InterPro" id="IPR046848">
    <property type="entry name" value="E_motif"/>
</dbReference>
<dbReference type="Proteomes" id="UP000298416">
    <property type="component" value="Unassembled WGS sequence"/>
</dbReference>
<comment type="caution">
    <text evidence="4">The sequence shown here is derived from an EMBL/GenBank/DDBJ whole genome shotgun (WGS) entry which is preliminary data.</text>
</comment>
<evidence type="ECO:0008006" key="6">
    <source>
        <dbReference type="Google" id="ProtNLM"/>
    </source>
</evidence>
<evidence type="ECO:0000256" key="2">
    <source>
        <dbReference type="PROSITE-ProRule" id="PRU00708"/>
    </source>
</evidence>
<dbReference type="AlphaFoldDB" id="A0A8X8W7K6"/>